<dbReference type="PANTHER" id="PTHR30033:SF1">
    <property type="entry name" value="FLAGELLAR HOOK-ASSOCIATED PROTEIN 1"/>
    <property type="match status" value="1"/>
</dbReference>
<dbReference type="SUPFAM" id="SSF64518">
    <property type="entry name" value="Phase 1 flagellin"/>
    <property type="match status" value="1"/>
</dbReference>
<proteinExistence type="inferred from homology"/>
<evidence type="ECO:0000256" key="3">
    <source>
        <dbReference type="ARBA" id="ARBA00009677"/>
    </source>
</evidence>
<keyword evidence="11" id="KW-0282">Flagellum</keyword>
<dbReference type="PANTHER" id="PTHR30033">
    <property type="entry name" value="FLAGELLAR HOOK-ASSOCIATED PROTEIN 1"/>
    <property type="match status" value="1"/>
</dbReference>
<evidence type="ECO:0000256" key="5">
    <source>
        <dbReference type="ARBA" id="ARBA00022525"/>
    </source>
</evidence>
<keyword evidence="6 7" id="KW-0975">Bacterial flagellum</keyword>
<feature type="domain" description="Flagellar hook-associated protein FlgK helical" evidence="10">
    <location>
        <begin position="105"/>
        <end position="331"/>
    </location>
</feature>
<evidence type="ECO:0000256" key="7">
    <source>
        <dbReference type="RuleBase" id="RU362065"/>
    </source>
</evidence>
<comment type="subcellular location">
    <subcellularLocation>
        <location evidence="1 7">Bacterial flagellum</location>
    </subcellularLocation>
    <subcellularLocation>
        <location evidence="2 7">Secreted</location>
    </subcellularLocation>
</comment>
<evidence type="ECO:0000256" key="4">
    <source>
        <dbReference type="ARBA" id="ARBA00016244"/>
    </source>
</evidence>
<dbReference type="GO" id="GO:0005576">
    <property type="term" value="C:extracellular region"/>
    <property type="evidence" value="ECO:0007669"/>
    <property type="project" value="UniProtKB-SubCell"/>
</dbReference>
<dbReference type="NCBIfam" id="TIGR02492">
    <property type="entry name" value="flgK_ends"/>
    <property type="match status" value="1"/>
</dbReference>
<dbReference type="Pfam" id="PF22638">
    <property type="entry name" value="FlgK_D1"/>
    <property type="match status" value="1"/>
</dbReference>
<dbReference type="GO" id="GO:0009424">
    <property type="term" value="C:bacterial-type flagellum hook"/>
    <property type="evidence" value="ECO:0007669"/>
    <property type="project" value="UniProtKB-UniRule"/>
</dbReference>
<dbReference type="GO" id="GO:0005198">
    <property type="term" value="F:structural molecule activity"/>
    <property type="evidence" value="ECO:0007669"/>
    <property type="project" value="UniProtKB-UniRule"/>
</dbReference>
<dbReference type="EMBL" id="JABXXP010000023">
    <property type="protein sequence ID" value="NVN10212.1"/>
    <property type="molecule type" value="Genomic_DNA"/>
</dbReference>
<keyword evidence="5 7" id="KW-0964">Secreted</keyword>
<dbReference type="GO" id="GO:0044780">
    <property type="term" value="P:bacterial-type flagellum assembly"/>
    <property type="evidence" value="ECO:0007669"/>
    <property type="project" value="InterPro"/>
</dbReference>
<dbReference type="InterPro" id="IPR002371">
    <property type="entry name" value="FlgK"/>
</dbReference>
<dbReference type="InterPro" id="IPR010930">
    <property type="entry name" value="Flg_bb/hook_C_dom"/>
</dbReference>
<dbReference type="InterPro" id="IPR053927">
    <property type="entry name" value="FlgK_helical"/>
</dbReference>
<dbReference type="PRINTS" id="PR01005">
    <property type="entry name" value="FLGHOOKAP1"/>
</dbReference>
<feature type="domain" description="Flagellar basal-body/hook protein C-terminal" evidence="9">
    <location>
        <begin position="483"/>
        <end position="521"/>
    </location>
</feature>
<evidence type="ECO:0000256" key="1">
    <source>
        <dbReference type="ARBA" id="ARBA00004365"/>
    </source>
</evidence>
<dbReference type="Proteomes" id="UP000534870">
    <property type="component" value="Unassembled WGS sequence"/>
</dbReference>
<evidence type="ECO:0000313" key="12">
    <source>
        <dbReference type="Proteomes" id="UP000534870"/>
    </source>
</evidence>
<dbReference type="AlphaFoldDB" id="A0A7Y7IU58"/>
<name>A0A7Y7IU58_9PROT</name>
<evidence type="ECO:0000256" key="6">
    <source>
        <dbReference type="ARBA" id="ARBA00023143"/>
    </source>
</evidence>
<dbReference type="Pfam" id="PF06429">
    <property type="entry name" value="Flg_bbr_C"/>
    <property type="match status" value="1"/>
</dbReference>
<gene>
    <name evidence="7 11" type="primary">flgK</name>
    <name evidence="11" type="ORF">HUK84_03455</name>
</gene>
<evidence type="ECO:0000259" key="10">
    <source>
        <dbReference type="Pfam" id="PF22638"/>
    </source>
</evidence>
<feature type="region of interest" description="Disordered" evidence="8">
    <location>
        <begin position="234"/>
        <end position="254"/>
    </location>
</feature>
<comment type="caution">
    <text evidence="11">The sequence shown here is derived from an EMBL/GenBank/DDBJ whole genome shotgun (WGS) entry which is preliminary data.</text>
</comment>
<dbReference type="RefSeq" id="WP_176638994.1">
    <property type="nucleotide sequence ID" value="NZ_JABXXP010000023.1"/>
</dbReference>
<keyword evidence="11" id="KW-0966">Cell projection</keyword>
<reference evidence="11 12" key="1">
    <citation type="submission" date="2020-06" db="EMBL/GenBank/DDBJ databases">
        <title>Description of novel acetic acid bacteria.</title>
        <authorList>
            <person name="Sombolestani A."/>
        </authorList>
    </citation>
    <scope>NUCLEOTIDE SEQUENCE [LARGE SCALE GENOMIC DNA]</scope>
    <source>
        <strain evidence="11 12">LMG 31431</strain>
    </source>
</reference>
<evidence type="ECO:0000259" key="9">
    <source>
        <dbReference type="Pfam" id="PF06429"/>
    </source>
</evidence>
<comment type="similarity">
    <text evidence="3 7">Belongs to the flagella basal body rod proteins family.</text>
</comment>
<accession>A0A7Y7IU58</accession>
<protein>
    <recommendedName>
        <fullName evidence="4 7">Flagellar hook-associated protein 1</fullName>
        <shortName evidence="7">HAP1</shortName>
    </recommendedName>
</protein>
<organism evidence="11 12">
    <name type="scientific">Nguyenibacter vanlangensis</name>
    <dbReference type="NCBI Taxonomy" id="1216886"/>
    <lineage>
        <taxon>Bacteria</taxon>
        <taxon>Pseudomonadati</taxon>
        <taxon>Pseudomonadota</taxon>
        <taxon>Alphaproteobacteria</taxon>
        <taxon>Acetobacterales</taxon>
        <taxon>Acetobacteraceae</taxon>
        <taxon>Nguyenibacter</taxon>
    </lineage>
</organism>
<sequence>MDLISSLSIATSGLNAIESELSVTSQNVSNSGTAGYVSETATISSDVPGGLRNGVRIGATQLSINQALQSALYGQNAQVASYSTMSNSLAAVSAVQGSTSSDSGSTNTLSDDLGNVQNALTELTANPLDSASQSTVISNAQSLTTAIHTLATTYASQRQTAQDNVASTVSSVNSDLTQIGVLSKQIMNLKAIGSDTADLENQRLGIMSDLSSQLSVTFSTTANGDMIVRTADGTELPTRPDQIGGNDSSETLPSSTWPLSTSYATVTSGMYYAAGNAGSTIPGIMLAGTDVTAHLTGGTLGANITLRDDTYPQMQAQLDSFSYTLINRFSNAGLSLFTNGTDATGTTVPQSSNPTQETPNGIVGLSSAIGVSRIYADTPSLLTTTTNGTTGATTTGDTTIITNVLSQAFGTDSNDVSQSAGLAAPSSGLGPDGSQSTGYNGNQGLLALATTLTSAQGATISTASDNLTSATSVQTTLQTSVSNVSGVNVDDEMSKVVALQNAYTANAKVVSAVQNMFTALLDAIN</sequence>
<evidence type="ECO:0000256" key="2">
    <source>
        <dbReference type="ARBA" id="ARBA00004613"/>
    </source>
</evidence>
<evidence type="ECO:0000256" key="8">
    <source>
        <dbReference type="SAM" id="MobiDB-lite"/>
    </source>
</evidence>
<evidence type="ECO:0000313" key="11">
    <source>
        <dbReference type="EMBL" id="NVN10212.1"/>
    </source>
</evidence>
<keyword evidence="11" id="KW-0969">Cilium</keyword>
<feature type="region of interest" description="Disordered" evidence="8">
    <location>
        <begin position="415"/>
        <end position="437"/>
    </location>
</feature>